<feature type="signal peptide" evidence="1">
    <location>
        <begin position="1"/>
        <end position="22"/>
    </location>
</feature>
<dbReference type="CDD" id="cd08992">
    <property type="entry name" value="GH117"/>
    <property type="match status" value="1"/>
</dbReference>
<dbReference type="GO" id="GO:0016787">
    <property type="term" value="F:hydrolase activity"/>
    <property type="evidence" value="ECO:0007669"/>
    <property type="project" value="UniProtKB-KW"/>
</dbReference>
<keyword evidence="2" id="KW-0378">Hydrolase</keyword>
<gene>
    <name evidence="2" type="ORF">RS130_20310</name>
</gene>
<dbReference type="InterPro" id="IPR023296">
    <property type="entry name" value="Glyco_hydro_beta-prop_sf"/>
</dbReference>
<sequence>MVHPKVLLLLSSLLLLNAHSYAANSDAKRQVFPHKMPEQKPDFPLSAAMDRMFDYPAPRAQDNELFTQFRYTRPIGFDYNGGDGTISRRDPTRPILVDGTYYVWYTKRHTKTPPIGSQNAAQATDEIPSTDWDLADLWYATSKDGFTWQEQGVAVPRPAKPHPGSRSVATPDILVWEGKYYLYYQAFDEPSGLKGDLCVVTASVADSPDGPWTPVHKTIVGPGPKGDWDQNLIHDPMPIVYKGKIHLYFKATYNKWPDNRKNYAVAHGLAIADHPLGPFKKHPLNPISNSGHEAMYFPYKEGVATVITTDGNERNTVQYAEDGVNFNIASVISLPPHAGAPFTPDAFTNTPMVEEFHGV</sequence>
<dbReference type="SUPFAM" id="SSF75005">
    <property type="entry name" value="Arabinanase/levansucrase/invertase"/>
    <property type="match status" value="1"/>
</dbReference>
<keyword evidence="1" id="KW-0732">Signal</keyword>
<comment type="caution">
    <text evidence="2">The sequence shown here is derived from an EMBL/GenBank/DDBJ whole genome shotgun (WGS) entry which is preliminary data.</text>
</comment>
<reference evidence="2 3" key="1">
    <citation type="submission" date="2023-10" db="EMBL/GenBank/DDBJ databases">
        <title>Glaciecola aquimarina strain GGW-M5 nov., isolated from a coastal seawater.</title>
        <authorList>
            <person name="Bayburt H."/>
            <person name="Kim J.M."/>
            <person name="Choi B.J."/>
            <person name="Jeon C.O."/>
        </authorList>
    </citation>
    <scope>NUCLEOTIDE SEQUENCE [LARGE SCALE GENOMIC DNA]</scope>
    <source>
        <strain evidence="2 3">KCTC 32108</strain>
    </source>
</reference>
<evidence type="ECO:0000313" key="2">
    <source>
        <dbReference type="EMBL" id="MDU0355916.1"/>
    </source>
</evidence>
<dbReference type="Proteomes" id="UP001247805">
    <property type="component" value="Unassembled WGS sequence"/>
</dbReference>
<keyword evidence="3" id="KW-1185">Reference proteome</keyword>
<protein>
    <submittedName>
        <fullName evidence="2">Glycoside hydrolase</fullName>
    </submittedName>
</protein>
<dbReference type="EMBL" id="JAWDIO010000002">
    <property type="protein sequence ID" value="MDU0355916.1"/>
    <property type="molecule type" value="Genomic_DNA"/>
</dbReference>
<dbReference type="Gene3D" id="2.115.10.20">
    <property type="entry name" value="Glycosyl hydrolase domain, family 43"/>
    <property type="match status" value="1"/>
</dbReference>
<name>A0ABU3T0Z1_9ALTE</name>
<evidence type="ECO:0000256" key="1">
    <source>
        <dbReference type="SAM" id="SignalP"/>
    </source>
</evidence>
<proteinExistence type="predicted"/>
<evidence type="ECO:0000313" key="3">
    <source>
        <dbReference type="Proteomes" id="UP001247805"/>
    </source>
</evidence>
<accession>A0ABU3T0Z1</accession>
<dbReference type="RefSeq" id="WP_316027432.1">
    <property type="nucleotide sequence ID" value="NZ_JAWDIO010000002.1"/>
</dbReference>
<feature type="chain" id="PRO_5047258776" evidence="1">
    <location>
        <begin position="23"/>
        <end position="359"/>
    </location>
</feature>
<organism evidence="2 3">
    <name type="scientific">Paraglaciecola aquimarina</name>
    <dbReference type="NCBI Taxonomy" id="1235557"/>
    <lineage>
        <taxon>Bacteria</taxon>
        <taxon>Pseudomonadati</taxon>
        <taxon>Pseudomonadota</taxon>
        <taxon>Gammaproteobacteria</taxon>
        <taxon>Alteromonadales</taxon>
        <taxon>Alteromonadaceae</taxon>
        <taxon>Paraglaciecola</taxon>
    </lineage>
</organism>